<evidence type="ECO:0000313" key="1">
    <source>
        <dbReference type="EMBL" id="KNC80664.1"/>
    </source>
</evidence>
<evidence type="ECO:0000313" key="2">
    <source>
        <dbReference type="Proteomes" id="UP000054560"/>
    </source>
</evidence>
<dbReference type="EMBL" id="KQ242121">
    <property type="protein sequence ID" value="KNC80664.1"/>
    <property type="molecule type" value="Genomic_DNA"/>
</dbReference>
<accession>A0A0L0FVK2</accession>
<dbReference type="InterPro" id="IPR011049">
    <property type="entry name" value="Serralysin-like_metalloprot_C"/>
</dbReference>
<dbReference type="Proteomes" id="UP000054560">
    <property type="component" value="Unassembled WGS sequence"/>
</dbReference>
<evidence type="ECO:0008006" key="3">
    <source>
        <dbReference type="Google" id="ProtNLM"/>
    </source>
</evidence>
<name>A0A0L0FVK2_9EUKA</name>
<dbReference type="GeneID" id="25907482"/>
<reference evidence="1 2" key="1">
    <citation type="submission" date="2011-02" db="EMBL/GenBank/DDBJ databases">
        <title>The Genome Sequence of Sphaeroforma arctica JP610.</title>
        <authorList>
            <consortium name="The Broad Institute Genome Sequencing Platform"/>
            <person name="Russ C."/>
            <person name="Cuomo C."/>
            <person name="Young S.K."/>
            <person name="Zeng Q."/>
            <person name="Gargeya S."/>
            <person name="Alvarado L."/>
            <person name="Berlin A."/>
            <person name="Chapman S.B."/>
            <person name="Chen Z."/>
            <person name="Freedman E."/>
            <person name="Gellesch M."/>
            <person name="Goldberg J."/>
            <person name="Griggs A."/>
            <person name="Gujja S."/>
            <person name="Heilman E."/>
            <person name="Heiman D."/>
            <person name="Howarth C."/>
            <person name="Mehta T."/>
            <person name="Neiman D."/>
            <person name="Pearson M."/>
            <person name="Roberts A."/>
            <person name="Saif S."/>
            <person name="Shea T."/>
            <person name="Shenoy N."/>
            <person name="Sisk P."/>
            <person name="Stolte C."/>
            <person name="Sykes S."/>
            <person name="White J."/>
            <person name="Yandava C."/>
            <person name="Burger G."/>
            <person name="Gray M.W."/>
            <person name="Holland P.W.H."/>
            <person name="King N."/>
            <person name="Lang F.B.F."/>
            <person name="Roger A.J."/>
            <person name="Ruiz-Trillo I."/>
            <person name="Haas B."/>
            <person name="Nusbaum C."/>
            <person name="Birren B."/>
        </authorList>
    </citation>
    <scope>NUCLEOTIDE SEQUENCE [LARGE SCALE GENOMIC DNA]</scope>
    <source>
        <strain evidence="1 2">JP610</strain>
    </source>
</reference>
<sequence>MNSVAIGPSSGQTMHGTGAVAVGHLSGLTDQGASALAVVRLAGQKEHVLAIGFGAGNLNQGDDAVAVGRLAGQTQQAPNSIVLNASGVALDAVTEGLFVDPIRMVASGDNVALACNAGAIAQGDKAVAIGASAESEN</sequence>
<dbReference type="RefSeq" id="XP_014154566.1">
    <property type="nucleotide sequence ID" value="XM_014299091.1"/>
</dbReference>
<keyword evidence="2" id="KW-1185">Reference proteome</keyword>
<organism evidence="1 2">
    <name type="scientific">Sphaeroforma arctica JP610</name>
    <dbReference type="NCBI Taxonomy" id="667725"/>
    <lineage>
        <taxon>Eukaryota</taxon>
        <taxon>Ichthyosporea</taxon>
        <taxon>Ichthyophonida</taxon>
        <taxon>Sphaeroforma</taxon>
    </lineage>
</organism>
<dbReference type="Gene3D" id="2.150.10.10">
    <property type="entry name" value="Serralysin-like metalloprotease, C-terminal"/>
    <property type="match status" value="1"/>
</dbReference>
<proteinExistence type="predicted"/>
<gene>
    <name evidence="1" type="ORF">SARC_06978</name>
</gene>
<dbReference type="AlphaFoldDB" id="A0A0L0FVK2"/>
<protein>
    <recommendedName>
        <fullName evidence="3">Trimeric autotransporter adhesin YadA-like head domain-containing protein</fullName>
    </recommendedName>
</protein>